<protein>
    <submittedName>
        <fullName evidence="7">TetR/AcrR family transcriptional regulator</fullName>
    </submittedName>
</protein>
<keyword evidence="1" id="KW-0805">Transcription regulation</keyword>
<dbReference type="Pfam" id="PF13305">
    <property type="entry name" value="TetR_C_33"/>
    <property type="match status" value="1"/>
</dbReference>
<dbReference type="EMBL" id="JAHKPV010000019">
    <property type="protein sequence ID" value="MBU2874735.1"/>
    <property type="molecule type" value="Genomic_DNA"/>
</dbReference>
<evidence type="ECO:0000256" key="5">
    <source>
        <dbReference type="SAM" id="MobiDB-lite"/>
    </source>
</evidence>
<dbReference type="InterPro" id="IPR025996">
    <property type="entry name" value="MT1864/Rv1816-like_C"/>
</dbReference>
<sequence>MAKPAYHHGDLQLQAHLLALDTLRTHGDTAISLRALAKQLGVSAPALYRHFSDRETLLAELAIEGFESLRDRLQAVNQEVPRTALIEIGLVYVAFAQEEPNLYRLMFGGRVLPKGAHPRLDAAGKGAFQVLESTVARARDLGYLKPSSVSLMTAAAWSLVHGLSQLTIDGHLPSTKVEPALTEGVLSLLLDGSRADSSQQTEQSPQQQSQQDLTNEQP</sequence>
<dbReference type="RefSeq" id="WP_216008554.1">
    <property type="nucleotide sequence ID" value="NZ_JAHKPV010000019.1"/>
</dbReference>
<dbReference type="InterPro" id="IPR001647">
    <property type="entry name" value="HTH_TetR"/>
</dbReference>
<evidence type="ECO:0000259" key="6">
    <source>
        <dbReference type="PROSITE" id="PS50977"/>
    </source>
</evidence>
<organism evidence="7 8">
    <name type="scientific">Marinobacter salexigens</name>
    <dbReference type="NCBI Taxonomy" id="1925763"/>
    <lineage>
        <taxon>Bacteria</taxon>
        <taxon>Pseudomonadati</taxon>
        <taxon>Pseudomonadota</taxon>
        <taxon>Gammaproteobacteria</taxon>
        <taxon>Pseudomonadales</taxon>
        <taxon>Marinobacteraceae</taxon>
        <taxon>Marinobacter</taxon>
    </lineage>
</organism>
<name>A0ABS6AAN0_9GAMM</name>
<evidence type="ECO:0000256" key="2">
    <source>
        <dbReference type="ARBA" id="ARBA00023125"/>
    </source>
</evidence>
<evidence type="ECO:0000256" key="3">
    <source>
        <dbReference type="ARBA" id="ARBA00023163"/>
    </source>
</evidence>
<proteinExistence type="predicted"/>
<feature type="DNA-binding region" description="H-T-H motif" evidence="4">
    <location>
        <begin position="32"/>
        <end position="51"/>
    </location>
</feature>
<reference evidence="7 8" key="1">
    <citation type="submission" date="2021-05" db="EMBL/GenBank/DDBJ databases">
        <title>Draft genomes of bacteria isolated from model marine particles.</title>
        <authorList>
            <person name="Datta M.S."/>
            <person name="Schwartzman J.A."/>
            <person name="Enke T.N."/>
            <person name="Saavedra J."/>
            <person name="Cermak N."/>
            <person name="Cordero O.X."/>
        </authorList>
    </citation>
    <scope>NUCLEOTIDE SEQUENCE [LARGE SCALE GENOMIC DNA]</scope>
    <source>
        <strain evidence="7 8">D2M19</strain>
    </source>
</reference>
<accession>A0ABS6AAN0</accession>
<dbReference type="Proteomes" id="UP000753376">
    <property type="component" value="Unassembled WGS sequence"/>
</dbReference>
<dbReference type="Pfam" id="PF00440">
    <property type="entry name" value="TetR_N"/>
    <property type="match status" value="1"/>
</dbReference>
<keyword evidence="8" id="KW-1185">Reference proteome</keyword>
<feature type="domain" description="HTH tetR-type" evidence="6">
    <location>
        <begin position="9"/>
        <end position="69"/>
    </location>
</feature>
<evidence type="ECO:0000313" key="7">
    <source>
        <dbReference type="EMBL" id="MBU2874735.1"/>
    </source>
</evidence>
<dbReference type="InterPro" id="IPR050109">
    <property type="entry name" value="HTH-type_TetR-like_transc_reg"/>
</dbReference>
<gene>
    <name evidence="7" type="ORF">KO508_12075</name>
</gene>
<evidence type="ECO:0000313" key="8">
    <source>
        <dbReference type="Proteomes" id="UP000753376"/>
    </source>
</evidence>
<keyword evidence="2 4" id="KW-0238">DNA-binding</keyword>
<dbReference type="PROSITE" id="PS50977">
    <property type="entry name" value="HTH_TETR_2"/>
    <property type="match status" value="1"/>
</dbReference>
<keyword evidence="3" id="KW-0804">Transcription</keyword>
<evidence type="ECO:0000256" key="4">
    <source>
        <dbReference type="PROSITE-ProRule" id="PRU00335"/>
    </source>
</evidence>
<evidence type="ECO:0000256" key="1">
    <source>
        <dbReference type="ARBA" id="ARBA00023015"/>
    </source>
</evidence>
<comment type="caution">
    <text evidence="7">The sequence shown here is derived from an EMBL/GenBank/DDBJ whole genome shotgun (WGS) entry which is preliminary data.</text>
</comment>
<feature type="region of interest" description="Disordered" evidence="5">
    <location>
        <begin position="192"/>
        <end position="218"/>
    </location>
</feature>
<feature type="compositionally biased region" description="Low complexity" evidence="5">
    <location>
        <begin position="197"/>
        <end position="211"/>
    </location>
</feature>
<dbReference type="PANTHER" id="PTHR30055:SF220">
    <property type="entry name" value="TETR-FAMILY REGULATORY PROTEIN"/>
    <property type="match status" value="1"/>
</dbReference>
<dbReference type="PANTHER" id="PTHR30055">
    <property type="entry name" value="HTH-TYPE TRANSCRIPTIONAL REGULATOR RUTR"/>
    <property type="match status" value="1"/>
</dbReference>